<dbReference type="InterPro" id="IPR024420">
    <property type="entry name" value="TRAPP_III_complex_Trs85"/>
</dbReference>
<sequence>MPLSYEKYMNLIYHLDYSEEPIPTEISKKVVSNSISPIVTVTSSPEIDQHVQESYGLDSLYMLLRYFGDCITDRDQAEEDVATSGRPRSNSLFQREVSQFIRFTRPLPDLIGTRDTHDLLFDYHSLEVFLKKYLELVEIRTTSDTPHRLLRHSTYHKFFTTAISSTAHLSPYESFNHPVVSLLAIDISKNQTYENARDLLIAFKNMHNQLPNFPNFININDILPVFLLCYDENSREQFETCQSLTKMLKKQLFVESILLPLWNYQSSAKKVVLHQPIMSSLEETMLSMMNDTTFELPLQLANTIYDRVSILTNDLMIPFMKRKISFWEETILQPRKSIFQNSKFFRRLITKSAPSLNEGNSITHNNYGLAYFPATSNEFLMRKLADWSFMISDFKTAYSTYELLSRDLDSNPEYLAPCLEWCALAVLMGAQSIVTVKMIKNDIDPLITRALKTYELCANRAREKKSLVVKTSKSANTSPVLRQGTEKSPAEIIAYDDDAQSMTAPSQSAQSYETRCMLLAAELFLSLSDTWTSTPYAIKYLETILDECAIGPLSEVLIWERLAYCYALRIDPRTRGRKTPSDVISSSDPEKTARPENVGDVKEESSDDDNSCDDNYKLPKYDVASVGLSRRRKSTLFELIAAKKWSESNQWRRSYWSFKDVEQMYGNLEFANRKNLILERLKMEIQEHEKIHM</sequence>
<dbReference type="OMA" id="KLADWSM"/>
<proteinExistence type="predicted"/>
<dbReference type="PANTHER" id="PTHR12975">
    <property type="entry name" value="TRANSPORT PROTEIN TRAPP"/>
    <property type="match status" value="1"/>
</dbReference>
<keyword evidence="3" id="KW-1185">Reference proteome</keyword>
<feature type="compositionally biased region" description="Basic and acidic residues" evidence="1">
    <location>
        <begin position="588"/>
        <end position="604"/>
    </location>
</feature>
<reference evidence="2 3" key="1">
    <citation type="submission" date="2016-03" db="EMBL/GenBank/DDBJ databases">
        <authorList>
            <person name="Devillers H."/>
        </authorList>
    </citation>
    <scope>NUCLEOTIDE SEQUENCE [LARGE SCALE GENOMIC DNA]</scope>
    <source>
        <strain evidence="2">CBS 6772</strain>
    </source>
</reference>
<dbReference type="STRING" id="4955.A0A1G4MKA1"/>
<name>A0A1G4MKA1_LACFM</name>
<dbReference type="EMBL" id="LT598491">
    <property type="protein sequence ID" value="SCW04261.1"/>
    <property type="molecule type" value="Genomic_DNA"/>
</dbReference>
<evidence type="ECO:0000313" key="2">
    <source>
        <dbReference type="EMBL" id="SCW04261.1"/>
    </source>
</evidence>
<dbReference type="AlphaFoldDB" id="A0A1G4MKA1"/>
<dbReference type="GO" id="GO:1990072">
    <property type="term" value="C:TRAPPIII protein complex"/>
    <property type="evidence" value="ECO:0007669"/>
    <property type="project" value="TreeGrafter"/>
</dbReference>
<accession>A0A1G4MKA1</accession>
<dbReference type="PANTHER" id="PTHR12975:SF6">
    <property type="entry name" value="TRAFFICKING PROTEIN PARTICLE COMPLEX SUBUNIT 8"/>
    <property type="match status" value="1"/>
</dbReference>
<dbReference type="Pfam" id="PF12739">
    <property type="entry name" value="TRAPPC-Trs85"/>
    <property type="match status" value="1"/>
</dbReference>
<organism evidence="2 3">
    <name type="scientific">Lachancea fermentati</name>
    <name type="common">Zygosaccharomyces fermentati</name>
    <dbReference type="NCBI Taxonomy" id="4955"/>
    <lineage>
        <taxon>Eukaryota</taxon>
        <taxon>Fungi</taxon>
        <taxon>Dikarya</taxon>
        <taxon>Ascomycota</taxon>
        <taxon>Saccharomycotina</taxon>
        <taxon>Saccharomycetes</taxon>
        <taxon>Saccharomycetales</taxon>
        <taxon>Saccharomycetaceae</taxon>
        <taxon>Lachancea</taxon>
    </lineage>
</organism>
<feature type="region of interest" description="Disordered" evidence="1">
    <location>
        <begin position="575"/>
        <end position="613"/>
    </location>
</feature>
<dbReference type="OrthoDB" id="203724at2759"/>
<evidence type="ECO:0000313" key="3">
    <source>
        <dbReference type="Proteomes" id="UP000190831"/>
    </source>
</evidence>
<protein>
    <submittedName>
        <fullName evidence="2">LAFE_0H09626g1_1</fullName>
    </submittedName>
</protein>
<dbReference type="Proteomes" id="UP000190831">
    <property type="component" value="Chromosome H"/>
</dbReference>
<evidence type="ECO:0000256" key="1">
    <source>
        <dbReference type="SAM" id="MobiDB-lite"/>
    </source>
</evidence>
<gene>
    <name evidence="2" type="ORF">LAFE_0H09626G</name>
</gene>